<sequence length="184" mass="21770">MAGLEEELRTAVHEQESRMFFRINGKRVEFESSVKVAHRKLKTGFFRWLVTNRPQNLITGPIIYGMAIPLLMLDLFVSFYQWACFPIYGIAKVRRSDYLVYDRRHLGYLNFIEKFHCTYCEYANGLVAYLREIVARTEQYFCPIKHAHKILGTHARYNRFLAYGEAEHYEAKLEEFRVALGKVK</sequence>
<protein>
    <submittedName>
        <fullName evidence="1">Uncharacterized protein</fullName>
    </submittedName>
</protein>
<gene>
    <name evidence="1" type="ORF">GCM10009107_55500</name>
</gene>
<evidence type="ECO:0000313" key="1">
    <source>
        <dbReference type="EMBL" id="GAA0766979.1"/>
    </source>
</evidence>
<comment type="caution">
    <text evidence="1">The sequence shown here is derived from an EMBL/GenBank/DDBJ whole genome shotgun (WGS) entry which is preliminary data.</text>
</comment>
<evidence type="ECO:0000313" key="2">
    <source>
        <dbReference type="Proteomes" id="UP001500279"/>
    </source>
</evidence>
<dbReference type="Proteomes" id="UP001500279">
    <property type="component" value="Unassembled WGS sequence"/>
</dbReference>
<dbReference type="EMBL" id="BAAAEW010000045">
    <property type="protein sequence ID" value="GAA0766979.1"/>
    <property type="molecule type" value="Genomic_DNA"/>
</dbReference>
<accession>A0ABP3VQX2</accession>
<keyword evidence="2" id="KW-1185">Reference proteome</keyword>
<proteinExistence type="predicted"/>
<name>A0ABP3VQX2_9BURK</name>
<reference evidence="2" key="1">
    <citation type="journal article" date="2019" name="Int. J. Syst. Evol. Microbiol.">
        <title>The Global Catalogue of Microorganisms (GCM) 10K type strain sequencing project: providing services to taxonomists for standard genome sequencing and annotation.</title>
        <authorList>
            <consortium name="The Broad Institute Genomics Platform"/>
            <consortium name="The Broad Institute Genome Sequencing Center for Infectious Disease"/>
            <person name="Wu L."/>
            <person name="Ma J."/>
        </authorList>
    </citation>
    <scope>NUCLEOTIDE SEQUENCE [LARGE SCALE GENOMIC DNA]</scope>
    <source>
        <strain evidence="2">JCM 15503</strain>
    </source>
</reference>
<organism evidence="1 2">
    <name type="scientific">Ideonella azotifigens</name>
    <dbReference type="NCBI Taxonomy" id="513160"/>
    <lineage>
        <taxon>Bacteria</taxon>
        <taxon>Pseudomonadati</taxon>
        <taxon>Pseudomonadota</taxon>
        <taxon>Betaproteobacteria</taxon>
        <taxon>Burkholderiales</taxon>
        <taxon>Sphaerotilaceae</taxon>
        <taxon>Ideonella</taxon>
    </lineage>
</organism>